<dbReference type="PANTHER" id="PTHR32089:SF112">
    <property type="entry name" value="LYSOZYME-LIKE PROTEIN-RELATED"/>
    <property type="match status" value="1"/>
</dbReference>
<feature type="domain" description="Methyl-accepting transducer" evidence="4">
    <location>
        <begin position="232"/>
        <end position="468"/>
    </location>
</feature>
<evidence type="ECO:0000313" key="6">
    <source>
        <dbReference type="Proteomes" id="UP001526426"/>
    </source>
</evidence>
<evidence type="ECO:0000313" key="5">
    <source>
        <dbReference type="EMBL" id="MCW6035683.1"/>
    </source>
</evidence>
<dbReference type="EMBL" id="JAIHOM010000018">
    <property type="protein sequence ID" value="MCW6035683.1"/>
    <property type="molecule type" value="Genomic_DNA"/>
</dbReference>
<sequence length="499" mass="55398">MFGKLRLRQRILLGYFLPIVAFLLTTLWVTSSTQTIMLNFNRVSFIADVIDKVHHLELAHLRMSNGTRGYLLEPEPNFLDRKVQGRNFFQETVNLLNENQYSVNYAQQYFSGRDFDELVALRQQSEQVMSLITQQEQRRDEMIALRRQGNIELANQAFIKNTGEEINQEFQGINDRLHEMYQRMVLEEQRVVQQALGTLFIGFVFLAIIIGGGAGMALWWIATQLTRTIYRAARQILASTEEIATTLEQQASTASTQAASVNETTTTMDELTNSAQTSAAQAKAATHAAQEALALTEQGNQAVIATLANMQHLQGKVQAIAQQIQRLSEQNQQIGTIAQLVSNLSYQTNMLALNASVEAVRAGEYGKGFSVVATEIRKLADSSKQSAEQIHRLVGDIQSAIHSTVTATEEGTNTAESGIERVEETAKVFVGVQKAVSHVVESNQQIALNIQQQVRAVQQVFDAMSLLNRSSQETAKGIEQTHGEMSHLNEAATALEALL</sequence>
<dbReference type="PROSITE" id="PS50111">
    <property type="entry name" value="CHEMOTAXIS_TRANSDUC_2"/>
    <property type="match status" value="1"/>
</dbReference>
<dbReference type="PANTHER" id="PTHR32089">
    <property type="entry name" value="METHYL-ACCEPTING CHEMOTAXIS PROTEIN MCPB"/>
    <property type="match status" value="1"/>
</dbReference>
<keyword evidence="6" id="KW-1185">Reference proteome</keyword>
<evidence type="ECO:0000259" key="4">
    <source>
        <dbReference type="PROSITE" id="PS50111"/>
    </source>
</evidence>
<accession>A0ABT3L2F2</accession>
<evidence type="ECO:0000256" key="1">
    <source>
        <dbReference type="ARBA" id="ARBA00023224"/>
    </source>
</evidence>
<keyword evidence="3" id="KW-1133">Transmembrane helix</keyword>
<gene>
    <name evidence="5" type="ORF">K4A83_05275</name>
</gene>
<proteinExistence type="predicted"/>
<dbReference type="Pfam" id="PF00015">
    <property type="entry name" value="MCPsignal"/>
    <property type="match status" value="1"/>
</dbReference>
<comment type="caution">
    <text evidence="5">The sequence shown here is derived from an EMBL/GenBank/DDBJ whole genome shotgun (WGS) entry which is preliminary data.</text>
</comment>
<evidence type="ECO:0000256" key="2">
    <source>
        <dbReference type="PROSITE-ProRule" id="PRU00284"/>
    </source>
</evidence>
<evidence type="ECO:0000256" key="3">
    <source>
        <dbReference type="SAM" id="Phobius"/>
    </source>
</evidence>
<protein>
    <submittedName>
        <fullName evidence="5">CHASE3 domain-containing protein</fullName>
    </submittedName>
</protein>
<dbReference type="SUPFAM" id="SSF58104">
    <property type="entry name" value="Methyl-accepting chemotaxis protein (MCP) signaling domain"/>
    <property type="match status" value="1"/>
</dbReference>
<keyword evidence="3" id="KW-0812">Transmembrane</keyword>
<reference evidence="5 6" key="1">
    <citation type="submission" date="2021-08" db="EMBL/GenBank/DDBJ databases">
        <title>Draft genome sequence of Spirulina subsalsa with high tolerance to salinity and hype-accumulation of phycocyanin.</title>
        <authorList>
            <person name="Pei H."/>
            <person name="Jiang L."/>
        </authorList>
    </citation>
    <scope>NUCLEOTIDE SEQUENCE [LARGE SCALE GENOMIC DNA]</scope>
    <source>
        <strain evidence="5 6">FACHB-351</strain>
    </source>
</reference>
<organism evidence="5 6">
    <name type="scientific">Spirulina subsalsa FACHB-351</name>
    <dbReference type="NCBI Taxonomy" id="234711"/>
    <lineage>
        <taxon>Bacteria</taxon>
        <taxon>Bacillati</taxon>
        <taxon>Cyanobacteriota</taxon>
        <taxon>Cyanophyceae</taxon>
        <taxon>Spirulinales</taxon>
        <taxon>Spirulinaceae</taxon>
        <taxon>Spirulina</taxon>
    </lineage>
</organism>
<name>A0ABT3L2F2_9CYAN</name>
<dbReference type="Gene3D" id="1.10.287.950">
    <property type="entry name" value="Methyl-accepting chemotaxis protein"/>
    <property type="match status" value="1"/>
</dbReference>
<dbReference type="SMART" id="SM00283">
    <property type="entry name" value="MA"/>
    <property type="match status" value="1"/>
</dbReference>
<dbReference type="RefSeq" id="WP_265263394.1">
    <property type="nucleotide sequence ID" value="NZ_JAIHOM010000018.1"/>
</dbReference>
<feature type="transmembrane region" description="Helical" evidence="3">
    <location>
        <begin position="12"/>
        <end position="30"/>
    </location>
</feature>
<keyword evidence="3" id="KW-0472">Membrane</keyword>
<dbReference type="Proteomes" id="UP001526426">
    <property type="component" value="Unassembled WGS sequence"/>
</dbReference>
<dbReference type="InterPro" id="IPR004089">
    <property type="entry name" value="MCPsignal_dom"/>
</dbReference>
<feature type="transmembrane region" description="Helical" evidence="3">
    <location>
        <begin position="199"/>
        <end position="221"/>
    </location>
</feature>
<keyword evidence="1 2" id="KW-0807">Transducer</keyword>